<accession>A0AAE1ASK4</accession>
<evidence type="ECO:0000256" key="2">
    <source>
        <dbReference type="ARBA" id="ARBA00022771"/>
    </source>
</evidence>
<evidence type="ECO:0000256" key="4">
    <source>
        <dbReference type="ARBA" id="ARBA00023125"/>
    </source>
</evidence>
<feature type="region of interest" description="Disordered" evidence="5">
    <location>
        <begin position="157"/>
        <end position="180"/>
    </location>
</feature>
<feature type="domain" description="THAP-type" evidence="6">
    <location>
        <begin position="3"/>
        <end position="77"/>
    </location>
</feature>
<evidence type="ECO:0000313" key="8">
    <source>
        <dbReference type="Proteomes" id="UP001283361"/>
    </source>
</evidence>
<gene>
    <name evidence="7" type="ORF">RRG08_035471</name>
</gene>
<keyword evidence="2" id="KW-0863">Zinc-finger</keyword>
<sequence>MRCSWGTCKSDNRYPDRCVGVKFIPFVKPAKTKPWNHEKCLRWIKACGKPHSRLNIDKITKNHYICSKHFVEGKPTLENPDPIQALVTAEPSSARKRNICKESVHPATPKMLKTETAKIFLSLKETISPEVPNKPGVTCPSSDEPLILKSTSKIDMLDEEENDGQTPQPTPKTGGPNAVKNFFMNLRPIKKTTTVP</sequence>
<dbReference type="GO" id="GO:0008270">
    <property type="term" value="F:zinc ion binding"/>
    <property type="evidence" value="ECO:0007669"/>
    <property type="project" value="UniProtKB-KW"/>
</dbReference>
<comment type="caution">
    <text evidence="7">The sequence shown here is derived from an EMBL/GenBank/DDBJ whole genome shotgun (WGS) entry which is preliminary data.</text>
</comment>
<keyword evidence="4" id="KW-0238">DNA-binding</keyword>
<keyword evidence="8" id="KW-1185">Reference proteome</keyword>
<protein>
    <recommendedName>
        <fullName evidence="6">THAP-type domain-containing protein</fullName>
    </recommendedName>
</protein>
<evidence type="ECO:0000256" key="3">
    <source>
        <dbReference type="ARBA" id="ARBA00022833"/>
    </source>
</evidence>
<dbReference type="Proteomes" id="UP001283361">
    <property type="component" value="Unassembled WGS sequence"/>
</dbReference>
<evidence type="ECO:0000313" key="7">
    <source>
        <dbReference type="EMBL" id="KAK3791982.1"/>
    </source>
</evidence>
<dbReference type="EMBL" id="JAWDGP010001404">
    <property type="protein sequence ID" value="KAK3791982.1"/>
    <property type="molecule type" value="Genomic_DNA"/>
</dbReference>
<dbReference type="Pfam" id="PF05485">
    <property type="entry name" value="THAP"/>
    <property type="match status" value="1"/>
</dbReference>
<evidence type="ECO:0000259" key="6">
    <source>
        <dbReference type="Pfam" id="PF05485"/>
    </source>
</evidence>
<keyword evidence="1" id="KW-0479">Metal-binding</keyword>
<dbReference type="SUPFAM" id="SSF57716">
    <property type="entry name" value="Glucocorticoid receptor-like (DNA-binding domain)"/>
    <property type="match status" value="1"/>
</dbReference>
<dbReference type="GO" id="GO:0003677">
    <property type="term" value="F:DNA binding"/>
    <property type="evidence" value="ECO:0007669"/>
    <property type="project" value="UniProtKB-KW"/>
</dbReference>
<proteinExistence type="predicted"/>
<keyword evidence="3" id="KW-0862">Zinc</keyword>
<feature type="compositionally biased region" description="Low complexity" evidence="5">
    <location>
        <begin position="164"/>
        <end position="176"/>
    </location>
</feature>
<dbReference type="InterPro" id="IPR006612">
    <property type="entry name" value="THAP_Znf"/>
</dbReference>
<reference evidence="7" key="1">
    <citation type="journal article" date="2023" name="G3 (Bethesda)">
        <title>A reference genome for the long-term kleptoplast-retaining sea slug Elysia crispata morphotype clarki.</title>
        <authorList>
            <person name="Eastman K.E."/>
            <person name="Pendleton A.L."/>
            <person name="Shaikh M.A."/>
            <person name="Suttiyut T."/>
            <person name="Ogas R."/>
            <person name="Tomko P."/>
            <person name="Gavelis G."/>
            <person name="Widhalm J.R."/>
            <person name="Wisecaver J.H."/>
        </authorList>
    </citation>
    <scope>NUCLEOTIDE SEQUENCE</scope>
    <source>
        <strain evidence="7">ECLA1</strain>
    </source>
</reference>
<organism evidence="7 8">
    <name type="scientific">Elysia crispata</name>
    <name type="common">lettuce slug</name>
    <dbReference type="NCBI Taxonomy" id="231223"/>
    <lineage>
        <taxon>Eukaryota</taxon>
        <taxon>Metazoa</taxon>
        <taxon>Spiralia</taxon>
        <taxon>Lophotrochozoa</taxon>
        <taxon>Mollusca</taxon>
        <taxon>Gastropoda</taxon>
        <taxon>Heterobranchia</taxon>
        <taxon>Euthyneura</taxon>
        <taxon>Panpulmonata</taxon>
        <taxon>Sacoglossa</taxon>
        <taxon>Placobranchoidea</taxon>
        <taxon>Plakobranchidae</taxon>
        <taxon>Elysia</taxon>
    </lineage>
</organism>
<name>A0AAE1ASK4_9GAST</name>
<evidence type="ECO:0000256" key="5">
    <source>
        <dbReference type="SAM" id="MobiDB-lite"/>
    </source>
</evidence>
<dbReference type="AlphaFoldDB" id="A0AAE1ASK4"/>
<evidence type="ECO:0000256" key="1">
    <source>
        <dbReference type="ARBA" id="ARBA00022723"/>
    </source>
</evidence>